<dbReference type="AlphaFoldDB" id="A0A1U7JFL9"/>
<reference evidence="6 7" key="1">
    <citation type="submission" date="2016-03" db="EMBL/GenBank/DDBJ databases">
        <title>Genome sequence of Nesiotobacter sp. nov., a moderately halophilic alphaproteobacterium isolated from the Yellow Sea, China.</title>
        <authorList>
            <person name="Zhang G."/>
            <person name="Zhang R."/>
        </authorList>
    </citation>
    <scope>NUCLEOTIDE SEQUENCE [LARGE SCALE GENOMIC DNA]</scope>
    <source>
        <strain evidence="6 7">WB1-6</strain>
    </source>
</reference>
<dbReference type="GO" id="GO:0047693">
    <property type="term" value="F:ATP diphosphatase activity"/>
    <property type="evidence" value="ECO:0007669"/>
    <property type="project" value="UniProtKB-EC"/>
</dbReference>
<dbReference type="EC" id="3.6.1.8" evidence="3"/>
<keyword evidence="7" id="KW-1185">Reference proteome</keyword>
<dbReference type="GO" id="GO:0006950">
    <property type="term" value="P:response to stress"/>
    <property type="evidence" value="ECO:0007669"/>
    <property type="project" value="UniProtKB-ARBA"/>
</dbReference>
<protein>
    <recommendedName>
        <fullName evidence="4">Nucleoside triphosphate pyrophosphohydrolase</fullName>
        <ecNumber evidence="3">3.6.1.8</ecNumber>
    </recommendedName>
</protein>
<evidence type="ECO:0000313" key="6">
    <source>
        <dbReference type="EMBL" id="OKL43484.1"/>
    </source>
</evidence>
<dbReference type="GO" id="GO:0046052">
    <property type="term" value="P:UTP catabolic process"/>
    <property type="evidence" value="ECO:0007669"/>
    <property type="project" value="TreeGrafter"/>
</dbReference>
<dbReference type="InterPro" id="IPR011551">
    <property type="entry name" value="NTP_PyrPHydrolase_MazG"/>
</dbReference>
<dbReference type="Gene3D" id="1.10.287.1080">
    <property type="entry name" value="MazG-like"/>
    <property type="match status" value="2"/>
</dbReference>
<gene>
    <name evidence="6" type="ORF">A3843_12630</name>
</gene>
<dbReference type="CDD" id="cd11529">
    <property type="entry name" value="NTP-PPase_MazG_Cterm"/>
    <property type="match status" value="1"/>
</dbReference>
<dbReference type="Proteomes" id="UP000185783">
    <property type="component" value="Unassembled WGS sequence"/>
</dbReference>
<feature type="domain" description="NTP pyrophosphohydrolase MazG-like" evidence="5">
    <location>
        <begin position="30"/>
        <end position="103"/>
    </location>
</feature>
<dbReference type="PANTHER" id="PTHR30522">
    <property type="entry name" value="NUCLEOSIDE TRIPHOSPHATE PYROPHOSPHOHYDROLASE"/>
    <property type="match status" value="1"/>
</dbReference>
<dbReference type="OrthoDB" id="9808939at2"/>
<proteinExistence type="inferred from homology"/>
<dbReference type="GO" id="GO:0006203">
    <property type="term" value="P:dGTP catabolic process"/>
    <property type="evidence" value="ECO:0007669"/>
    <property type="project" value="TreeGrafter"/>
</dbReference>
<accession>A0A1U7JFL9</accession>
<evidence type="ECO:0000259" key="5">
    <source>
        <dbReference type="Pfam" id="PF03819"/>
    </source>
</evidence>
<feature type="domain" description="NTP pyrophosphohydrolase MazG-like" evidence="5">
    <location>
        <begin position="180"/>
        <end position="240"/>
    </location>
</feature>
<keyword evidence="6" id="KW-0378">Hydrolase</keyword>
<evidence type="ECO:0000256" key="3">
    <source>
        <dbReference type="ARBA" id="ARBA00066372"/>
    </source>
</evidence>
<dbReference type="PANTHER" id="PTHR30522:SF0">
    <property type="entry name" value="NUCLEOSIDE TRIPHOSPHATE PYROPHOSPHOHYDROLASE"/>
    <property type="match status" value="1"/>
</dbReference>
<dbReference type="Pfam" id="PF03819">
    <property type="entry name" value="MazG"/>
    <property type="match status" value="2"/>
</dbReference>
<dbReference type="RefSeq" id="WP_028480969.1">
    <property type="nucleotide sequence ID" value="NZ_LVVZ01000019.1"/>
</dbReference>
<dbReference type="GO" id="GO:0046047">
    <property type="term" value="P:TTP catabolic process"/>
    <property type="evidence" value="ECO:0007669"/>
    <property type="project" value="TreeGrafter"/>
</dbReference>
<evidence type="ECO:0000256" key="2">
    <source>
        <dbReference type="ARBA" id="ARBA00061115"/>
    </source>
</evidence>
<dbReference type="NCBIfam" id="NF007113">
    <property type="entry name" value="PRK09562.1"/>
    <property type="match status" value="1"/>
</dbReference>
<dbReference type="InterPro" id="IPR004518">
    <property type="entry name" value="MazG-like_dom"/>
</dbReference>
<comment type="similarity">
    <text evidence="2">Belongs to the nucleoside triphosphate pyrophosphohydrolase family.</text>
</comment>
<dbReference type="CDD" id="cd11528">
    <property type="entry name" value="NTP-PPase_MazG_Nterm"/>
    <property type="match status" value="1"/>
</dbReference>
<evidence type="ECO:0000256" key="1">
    <source>
        <dbReference type="ARBA" id="ARBA00052141"/>
    </source>
</evidence>
<dbReference type="InterPro" id="IPR048011">
    <property type="entry name" value="NTP-PPase_MazG-like_C"/>
</dbReference>
<dbReference type="GO" id="GO:0046076">
    <property type="term" value="P:dTTP catabolic process"/>
    <property type="evidence" value="ECO:0007669"/>
    <property type="project" value="TreeGrafter"/>
</dbReference>
<dbReference type="SUPFAM" id="SSF101386">
    <property type="entry name" value="all-alpha NTP pyrophosphatases"/>
    <property type="match status" value="2"/>
</dbReference>
<evidence type="ECO:0000313" key="7">
    <source>
        <dbReference type="Proteomes" id="UP000185783"/>
    </source>
</evidence>
<dbReference type="FunFam" id="1.10.287.1080:FF:000001">
    <property type="entry name" value="Nucleoside triphosphate pyrophosphohydrolase"/>
    <property type="match status" value="1"/>
</dbReference>
<name>A0A1U7JFL9_9HYPH</name>
<dbReference type="GO" id="GO:0046081">
    <property type="term" value="P:dUTP catabolic process"/>
    <property type="evidence" value="ECO:0007669"/>
    <property type="project" value="TreeGrafter"/>
</dbReference>
<dbReference type="NCBIfam" id="TIGR00444">
    <property type="entry name" value="mazG"/>
    <property type="match status" value="1"/>
</dbReference>
<comment type="caution">
    <text evidence="6">The sequence shown here is derived from an EMBL/GenBank/DDBJ whole genome shotgun (WGS) entry which is preliminary data.</text>
</comment>
<dbReference type="FunFam" id="1.10.287.1080:FF:000003">
    <property type="entry name" value="Nucleoside triphosphate pyrophosphohydrolase"/>
    <property type="match status" value="1"/>
</dbReference>
<dbReference type="EMBL" id="LVVZ01000019">
    <property type="protein sequence ID" value="OKL43484.1"/>
    <property type="molecule type" value="Genomic_DNA"/>
</dbReference>
<comment type="catalytic activity">
    <reaction evidence="1">
        <text>ATP + H2O = AMP + diphosphate + H(+)</text>
        <dbReference type="Rhea" id="RHEA:14245"/>
        <dbReference type="ChEBI" id="CHEBI:15377"/>
        <dbReference type="ChEBI" id="CHEBI:15378"/>
        <dbReference type="ChEBI" id="CHEBI:30616"/>
        <dbReference type="ChEBI" id="CHEBI:33019"/>
        <dbReference type="ChEBI" id="CHEBI:456215"/>
        <dbReference type="EC" id="3.6.1.8"/>
    </reaction>
</comment>
<evidence type="ECO:0000256" key="4">
    <source>
        <dbReference type="ARBA" id="ARBA00074799"/>
    </source>
</evidence>
<sequence>MTPSRDITRLLEIMQALRTPKTGCPWDLEQTYETIAPYTIEEAYEVAEAIKNNDRDELREELGDLLLQVVYHAQIASEEDAFSFPDVVEAVTTKMIRRHPHVFGDATARSQGMAKGMWERIKAEERAEKELRRRQKGLPDKHPLYLDSVPSAFPALTEADKLQRKASKVGFDWGTAGPVLAKIREEIDELSEHVEANEPDRDKLEDELGDVLFAVANLARHLDISPEQALKRTNQKFRKRFAAIESGAKIEGRPLDDLSLDEMEAYWQAAKRL</sequence>
<dbReference type="STRING" id="197461.A3843_12630"/>
<organism evidence="6 7">
    <name type="scientific">Pseudovibrio exalbescens</name>
    <dbReference type="NCBI Taxonomy" id="197461"/>
    <lineage>
        <taxon>Bacteria</taxon>
        <taxon>Pseudomonadati</taxon>
        <taxon>Pseudomonadota</taxon>
        <taxon>Alphaproteobacteria</taxon>
        <taxon>Hyphomicrobiales</taxon>
        <taxon>Stappiaceae</taxon>
        <taxon>Pseudovibrio</taxon>
    </lineage>
</organism>
<dbReference type="InterPro" id="IPR048015">
    <property type="entry name" value="NTP-PPase_MazG-like_N"/>
</dbReference>
<dbReference type="GO" id="GO:0046061">
    <property type="term" value="P:dATP catabolic process"/>
    <property type="evidence" value="ECO:0007669"/>
    <property type="project" value="TreeGrafter"/>
</dbReference>